<reference evidence="1" key="2">
    <citation type="journal article" date="2015" name="Data Brief">
        <title>Shoot transcriptome of the giant reed, Arundo donax.</title>
        <authorList>
            <person name="Barrero R.A."/>
            <person name="Guerrero F.D."/>
            <person name="Moolhuijzen P."/>
            <person name="Goolsby J.A."/>
            <person name="Tidwell J."/>
            <person name="Bellgard S.E."/>
            <person name="Bellgard M.I."/>
        </authorList>
    </citation>
    <scope>NUCLEOTIDE SEQUENCE</scope>
    <source>
        <tissue evidence="1">Shoot tissue taken approximately 20 cm above the soil surface</tissue>
    </source>
</reference>
<name>A0A0A9G209_ARUDO</name>
<dbReference type="EMBL" id="GBRH01181320">
    <property type="protein sequence ID" value="JAE16576.1"/>
    <property type="molecule type" value="Transcribed_RNA"/>
</dbReference>
<accession>A0A0A9G209</accession>
<dbReference type="AlphaFoldDB" id="A0A0A9G209"/>
<evidence type="ECO:0000313" key="1">
    <source>
        <dbReference type="EMBL" id="JAE16576.1"/>
    </source>
</evidence>
<proteinExistence type="predicted"/>
<organism evidence="1">
    <name type="scientific">Arundo donax</name>
    <name type="common">Giant reed</name>
    <name type="synonym">Donax arundinaceus</name>
    <dbReference type="NCBI Taxonomy" id="35708"/>
    <lineage>
        <taxon>Eukaryota</taxon>
        <taxon>Viridiplantae</taxon>
        <taxon>Streptophyta</taxon>
        <taxon>Embryophyta</taxon>
        <taxon>Tracheophyta</taxon>
        <taxon>Spermatophyta</taxon>
        <taxon>Magnoliopsida</taxon>
        <taxon>Liliopsida</taxon>
        <taxon>Poales</taxon>
        <taxon>Poaceae</taxon>
        <taxon>PACMAD clade</taxon>
        <taxon>Arundinoideae</taxon>
        <taxon>Arundineae</taxon>
        <taxon>Arundo</taxon>
    </lineage>
</organism>
<sequence length="47" mass="5498">MSKEILEASLEAQQYMQSLSGKEHAITFHMTQTYIYLSIGLHILKWK</sequence>
<protein>
    <submittedName>
        <fullName evidence="1">Uncharacterized protein</fullName>
    </submittedName>
</protein>
<reference evidence="1" key="1">
    <citation type="submission" date="2014-09" db="EMBL/GenBank/DDBJ databases">
        <authorList>
            <person name="Magalhaes I.L.F."/>
            <person name="Oliveira U."/>
            <person name="Santos F.R."/>
            <person name="Vidigal T.H.D.A."/>
            <person name="Brescovit A.D."/>
            <person name="Santos A.J."/>
        </authorList>
    </citation>
    <scope>NUCLEOTIDE SEQUENCE</scope>
    <source>
        <tissue evidence="1">Shoot tissue taken approximately 20 cm above the soil surface</tissue>
    </source>
</reference>